<feature type="region of interest" description="Disordered" evidence="1">
    <location>
        <begin position="116"/>
        <end position="144"/>
    </location>
</feature>
<feature type="region of interest" description="Disordered" evidence="1">
    <location>
        <begin position="1"/>
        <end position="34"/>
    </location>
</feature>
<evidence type="ECO:0000313" key="3">
    <source>
        <dbReference type="Proteomes" id="UP000077202"/>
    </source>
</evidence>
<evidence type="ECO:0000313" key="2">
    <source>
        <dbReference type="EMBL" id="OAE19591.1"/>
    </source>
</evidence>
<gene>
    <name evidence="2" type="ORF">AXG93_1449s1000</name>
</gene>
<feature type="compositionally biased region" description="Basic residues" evidence="1">
    <location>
        <begin position="135"/>
        <end position="144"/>
    </location>
</feature>
<dbReference type="AlphaFoldDB" id="A0A176VGZ2"/>
<name>A0A176VGZ2_MARPO</name>
<dbReference type="EMBL" id="LVLJ01003816">
    <property type="protein sequence ID" value="OAE19591.1"/>
    <property type="molecule type" value="Genomic_DNA"/>
</dbReference>
<feature type="compositionally biased region" description="Basic and acidic residues" evidence="1">
    <location>
        <begin position="116"/>
        <end position="130"/>
    </location>
</feature>
<organism evidence="2 3">
    <name type="scientific">Marchantia polymorpha subsp. ruderalis</name>
    <dbReference type="NCBI Taxonomy" id="1480154"/>
    <lineage>
        <taxon>Eukaryota</taxon>
        <taxon>Viridiplantae</taxon>
        <taxon>Streptophyta</taxon>
        <taxon>Embryophyta</taxon>
        <taxon>Marchantiophyta</taxon>
        <taxon>Marchantiopsida</taxon>
        <taxon>Marchantiidae</taxon>
        <taxon>Marchantiales</taxon>
        <taxon>Marchantiaceae</taxon>
        <taxon>Marchantia</taxon>
    </lineage>
</organism>
<dbReference type="Proteomes" id="UP000077202">
    <property type="component" value="Unassembled WGS sequence"/>
</dbReference>
<accession>A0A176VGZ2</accession>
<proteinExistence type="predicted"/>
<evidence type="ECO:0000256" key="1">
    <source>
        <dbReference type="SAM" id="MobiDB-lite"/>
    </source>
</evidence>
<keyword evidence="3" id="KW-1185">Reference proteome</keyword>
<protein>
    <submittedName>
        <fullName evidence="2">Uncharacterized protein</fullName>
    </submittedName>
</protein>
<comment type="caution">
    <text evidence="2">The sequence shown here is derived from an EMBL/GenBank/DDBJ whole genome shotgun (WGS) entry which is preliminary data.</text>
</comment>
<reference evidence="2" key="1">
    <citation type="submission" date="2016-03" db="EMBL/GenBank/DDBJ databases">
        <title>Mechanisms controlling the formation of the plant cell surface in tip-growing cells are functionally conserved among land plants.</title>
        <authorList>
            <person name="Honkanen S."/>
            <person name="Jones V.A."/>
            <person name="Morieri G."/>
            <person name="Champion C."/>
            <person name="Hetherington A.J."/>
            <person name="Kelly S."/>
            <person name="Saint-Marcoux D."/>
            <person name="Proust H."/>
            <person name="Prescott H."/>
            <person name="Dolan L."/>
        </authorList>
    </citation>
    <scope>NUCLEOTIDE SEQUENCE [LARGE SCALE GENOMIC DNA]</scope>
    <source>
        <tissue evidence="2">Whole gametophyte</tissue>
    </source>
</reference>
<feature type="compositionally biased region" description="Basic and acidic residues" evidence="1">
    <location>
        <begin position="1"/>
        <end position="14"/>
    </location>
</feature>
<sequence length="239" mass="25934">MNRENALEQVHDSRCGQCGQHTRKPGLSESGEYSRRTTKSWLSPKLLPIARSVVVVAVRVGAVGVRLPTADDVAVVVVRAGVDLGILAGNRTRRVELKVDVVDTFLPVACWMHSPRAEQHSGPRKLDSTELRSATSRRRARRSLTRCMPVSKPSVMDSIRPHFLVPTNSNPDPDSDADATRVPNDIVSEIASEAGTILIPMARTLGKHPIPSPLSRKAHSSAFSADSSNQFSVLCVGFS</sequence>